<organism evidence="2 3">
    <name type="scientific">Eggerthia catenaformis OT 569 = DSM 20559</name>
    <dbReference type="NCBI Taxonomy" id="999415"/>
    <lineage>
        <taxon>Bacteria</taxon>
        <taxon>Bacillati</taxon>
        <taxon>Bacillota</taxon>
        <taxon>Erysipelotrichia</taxon>
        <taxon>Erysipelotrichales</taxon>
        <taxon>Coprobacillaceae</taxon>
        <taxon>Eggerthia</taxon>
    </lineage>
</organism>
<dbReference type="EMBL" id="AGEJ01000021">
    <property type="protein sequence ID" value="EMD16367.1"/>
    <property type="molecule type" value="Genomic_DNA"/>
</dbReference>
<dbReference type="AlphaFoldDB" id="M2P7S3"/>
<dbReference type="PANTHER" id="PTHR37806">
    <property type="entry name" value="LMO0724 PROTEIN"/>
    <property type="match status" value="1"/>
</dbReference>
<dbReference type="STRING" id="999415.HMPREF9943_01293"/>
<dbReference type="eggNOG" id="COG4990">
    <property type="taxonomic scope" value="Bacteria"/>
</dbReference>
<dbReference type="PANTHER" id="PTHR37806:SF1">
    <property type="entry name" value="PEPTIDASE C39-LIKE DOMAIN-CONTAINING PROTEIN"/>
    <property type="match status" value="1"/>
</dbReference>
<keyword evidence="3" id="KW-1185">Reference proteome</keyword>
<gene>
    <name evidence="2" type="ORF">HMPREF9943_01293</name>
</gene>
<dbReference type="InterPro" id="IPR039564">
    <property type="entry name" value="Peptidase_C39-like"/>
</dbReference>
<feature type="domain" description="Peptidase C39-like" evidence="1">
    <location>
        <begin position="32"/>
        <end position="180"/>
    </location>
</feature>
<reference evidence="2 3" key="1">
    <citation type="submission" date="2013-02" db="EMBL/GenBank/DDBJ databases">
        <title>The Genome Sequence of Lactobacillus catenaformis F0143.</title>
        <authorList>
            <consortium name="The Broad Institute Genome Sequencing Platform"/>
            <person name="Earl A."/>
            <person name="Ward D."/>
            <person name="Feldgarden M."/>
            <person name="Gevers D."/>
            <person name="Izard J."/>
            <person name="Blanton J.M."/>
            <person name="Mathney J."/>
            <person name="Dewhirst F.E."/>
            <person name="Young S.K."/>
            <person name="Zeng Q."/>
            <person name="Gargeya S."/>
            <person name="Fitzgerald M."/>
            <person name="Haas B."/>
            <person name="Abouelleil A."/>
            <person name="Alvarado L."/>
            <person name="Arachchi H.M."/>
            <person name="Berlin A."/>
            <person name="Chapman S.B."/>
            <person name="Gearin G."/>
            <person name="Goldberg J."/>
            <person name="Griggs A."/>
            <person name="Gujja S."/>
            <person name="Hansen M."/>
            <person name="Heiman D."/>
            <person name="Howarth C."/>
            <person name="Larimer J."/>
            <person name="Lui A."/>
            <person name="MacDonald P.J.P."/>
            <person name="McCowen C."/>
            <person name="Montmayeur A."/>
            <person name="Murphy C."/>
            <person name="Neiman D."/>
            <person name="Pearson M."/>
            <person name="Priest M."/>
            <person name="Roberts A."/>
            <person name="Saif S."/>
            <person name="Shea T."/>
            <person name="Sisk P."/>
            <person name="Stolte C."/>
            <person name="Sykes S."/>
            <person name="Wortman J."/>
            <person name="Nusbaum C."/>
            <person name="Birren B."/>
        </authorList>
    </citation>
    <scope>NUCLEOTIDE SEQUENCE [LARGE SCALE GENOMIC DNA]</scope>
    <source>
        <strain evidence="2 3">OT 569</strain>
    </source>
</reference>
<accession>M2P7S3</accession>
<dbReference type="Pfam" id="PF13529">
    <property type="entry name" value="Peptidase_C39_2"/>
    <property type="match status" value="1"/>
</dbReference>
<dbReference type="BioCyc" id="ECAT999415-HMP:GTTI-1327-MONOMER"/>
<comment type="caution">
    <text evidence="2">The sequence shown here is derived from an EMBL/GenBank/DDBJ whole genome shotgun (WGS) entry which is preliminary data.</text>
</comment>
<proteinExistence type="predicted"/>
<dbReference type="Proteomes" id="UP000011758">
    <property type="component" value="Unassembled WGS sequence"/>
</dbReference>
<evidence type="ECO:0000259" key="1">
    <source>
        <dbReference type="Pfam" id="PF13529"/>
    </source>
</evidence>
<protein>
    <recommendedName>
        <fullName evidence="1">Peptidase C39-like domain-containing protein</fullName>
    </recommendedName>
</protein>
<dbReference type="Gene3D" id="3.90.70.10">
    <property type="entry name" value="Cysteine proteinases"/>
    <property type="match status" value="1"/>
</dbReference>
<evidence type="ECO:0000313" key="2">
    <source>
        <dbReference type="EMBL" id="EMD16367.1"/>
    </source>
</evidence>
<evidence type="ECO:0000313" key="3">
    <source>
        <dbReference type="Proteomes" id="UP000011758"/>
    </source>
</evidence>
<sequence>MKMKTKIVPTILMIFVLCLGIPYAYQREINIETPFINQLEEGAPNGCEGASLLMALRGKGKAYSVKYRTFLDKMPYTKDGNPHHGFTGSPYQNKAFSVIYPDALLPYASHYGIVKNTSGSTVKELLYHLSRGRPSVVWVTSGFKKPRWKTYSFGNAVSNVHVVTLTGYKASTDTIIVMDPLEGKKRVDAEQFKESYDAMKFALTIY</sequence>
<name>M2P7S3_9FIRM</name>